<evidence type="ECO:0000256" key="9">
    <source>
        <dbReference type="ARBA" id="ARBA00023204"/>
    </source>
</evidence>
<dbReference type="PROSITE" id="PS00893">
    <property type="entry name" value="NUDIX_BOX"/>
    <property type="match status" value="1"/>
</dbReference>
<dbReference type="Gene3D" id="3.20.20.70">
    <property type="entry name" value="Aldolase class I"/>
    <property type="match status" value="1"/>
</dbReference>
<organism evidence="20 21">
    <name type="scientific">Candidatus Tenderia electrophaga</name>
    <dbReference type="NCBI Taxonomy" id="1748243"/>
    <lineage>
        <taxon>Bacteria</taxon>
        <taxon>Pseudomonadati</taxon>
        <taxon>Pseudomonadota</taxon>
        <taxon>Gammaproteobacteria</taxon>
        <taxon>Candidatus Tenderiales</taxon>
        <taxon>Candidatus Tenderiaceae</taxon>
        <taxon>Candidatus Tenderia</taxon>
    </lineage>
</organism>
<keyword evidence="6" id="KW-0227">DNA damage</keyword>
<dbReference type="GO" id="GO:0006281">
    <property type="term" value="P:DNA repair"/>
    <property type="evidence" value="ECO:0007669"/>
    <property type="project" value="UniProtKB-KW"/>
</dbReference>
<dbReference type="AlphaFoldDB" id="A0A0S2T9I2"/>
<feature type="binding site" evidence="18">
    <location>
        <position position="37"/>
    </location>
    <ligand>
        <name>Mg(2+)</name>
        <dbReference type="ChEBI" id="CHEBI:18420"/>
    </ligand>
</feature>
<dbReference type="InterPro" id="IPR013785">
    <property type="entry name" value="Aldolase_TIM"/>
</dbReference>
<keyword evidence="9" id="KW-0234">DNA repair</keyword>
<evidence type="ECO:0000256" key="13">
    <source>
        <dbReference type="ARBA" id="ARBA00040794"/>
    </source>
</evidence>
<evidence type="ECO:0000313" key="20">
    <source>
        <dbReference type="EMBL" id="ALP51772.1"/>
    </source>
</evidence>
<dbReference type="FunFam" id="3.90.79.10:FF:000014">
    <property type="entry name" value="8-oxo-dGTP diphosphatase MutT"/>
    <property type="match status" value="1"/>
</dbReference>
<evidence type="ECO:0000256" key="2">
    <source>
        <dbReference type="ARBA" id="ARBA00005582"/>
    </source>
</evidence>
<evidence type="ECO:0000256" key="15">
    <source>
        <dbReference type="ARBA" id="ARBA00041979"/>
    </source>
</evidence>
<reference evidence="20" key="1">
    <citation type="submission" date="2015-10" db="EMBL/GenBank/DDBJ databases">
        <title>Description of Candidatus Tenderia electrophaga gen. nov, sp. nov., an Uncultivated Electroautotroph from a Biocathode Enrichment.</title>
        <authorList>
            <person name="Eddie B.J."/>
            <person name="Malanoski A.P."/>
            <person name="Wang Z."/>
            <person name="Hall R.J."/>
            <person name="Oh S.D."/>
            <person name="Heiner C."/>
            <person name="Lin B."/>
            <person name="Strycharz-Glaven S.M."/>
        </authorList>
    </citation>
    <scope>NUCLEOTIDE SEQUENCE [LARGE SCALE GENOMIC DNA]</scope>
    <source>
        <strain evidence="20">NRL1</strain>
    </source>
</reference>
<gene>
    <name evidence="20" type="ORF">Tel_00680</name>
</gene>
<dbReference type="GO" id="GO:0006260">
    <property type="term" value="P:DNA replication"/>
    <property type="evidence" value="ECO:0007669"/>
    <property type="project" value="UniProtKB-KW"/>
</dbReference>
<evidence type="ECO:0000256" key="18">
    <source>
        <dbReference type="PIRSR" id="PIRSR603561-2"/>
    </source>
</evidence>
<keyword evidence="5 18" id="KW-0479">Metal-binding</keyword>
<dbReference type="NCBIfam" id="NF006530">
    <property type="entry name" value="PRK08999.1"/>
    <property type="match status" value="1"/>
</dbReference>
<dbReference type="GO" id="GO:0035539">
    <property type="term" value="F:8-oxo-7,8-dihydrodeoxyguanosine triphosphate pyrophosphatase activity"/>
    <property type="evidence" value="ECO:0007669"/>
    <property type="project" value="UniProtKB-EC"/>
</dbReference>
<feature type="binding site" evidence="17">
    <location>
        <begin position="34"/>
        <end position="37"/>
    </location>
    <ligand>
        <name>8-oxo-dGTP</name>
        <dbReference type="ChEBI" id="CHEBI:77896"/>
    </ligand>
</feature>
<dbReference type="CDD" id="cd03425">
    <property type="entry name" value="NUDIX_MutT_NudA_like"/>
    <property type="match status" value="1"/>
</dbReference>
<dbReference type="InterPro" id="IPR020084">
    <property type="entry name" value="NUDIX_hydrolase_CS"/>
</dbReference>
<dbReference type="GO" id="GO:0044715">
    <property type="term" value="F:8-oxo-dGDP phosphatase activity"/>
    <property type="evidence" value="ECO:0007669"/>
    <property type="project" value="TreeGrafter"/>
</dbReference>
<name>A0A0S2T9I2_9GAMM</name>
<feature type="binding site" evidence="17">
    <location>
        <position position="119"/>
    </location>
    <ligand>
        <name>8-oxo-dGTP</name>
        <dbReference type="ChEBI" id="CHEBI:77896"/>
    </ligand>
</feature>
<feature type="binding site" evidence="18">
    <location>
        <position position="57"/>
    </location>
    <ligand>
        <name>Mg(2+)</name>
        <dbReference type="ChEBI" id="CHEBI:18420"/>
    </ligand>
</feature>
<comment type="cofactor">
    <cofactor evidence="1 18">
        <name>Mg(2+)</name>
        <dbReference type="ChEBI" id="CHEBI:18420"/>
    </cofactor>
</comment>
<dbReference type="InterPro" id="IPR047127">
    <property type="entry name" value="MutT-like"/>
</dbReference>
<feature type="binding site" evidence="17">
    <location>
        <position position="23"/>
    </location>
    <ligand>
        <name>8-oxo-dGTP</name>
        <dbReference type="ChEBI" id="CHEBI:77896"/>
    </ligand>
</feature>
<dbReference type="PRINTS" id="PR00502">
    <property type="entry name" value="NUDIXFAMILY"/>
</dbReference>
<dbReference type="PANTHER" id="PTHR47707">
    <property type="entry name" value="8-OXO-DGTP DIPHOSPHATASE"/>
    <property type="match status" value="1"/>
</dbReference>
<evidence type="ECO:0000256" key="17">
    <source>
        <dbReference type="PIRSR" id="PIRSR603561-1"/>
    </source>
</evidence>
<evidence type="ECO:0000259" key="19">
    <source>
        <dbReference type="PROSITE" id="PS51462"/>
    </source>
</evidence>
<dbReference type="EC" id="3.6.1.55" evidence="12"/>
<dbReference type="InterPro" id="IPR029119">
    <property type="entry name" value="MutY_C"/>
</dbReference>
<dbReference type="GO" id="GO:0009228">
    <property type="term" value="P:thiamine biosynthetic process"/>
    <property type="evidence" value="ECO:0007669"/>
    <property type="project" value="UniProtKB-KW"/>
</dbReference>
<dbReference type="Gene3D" id="3.90.79.10">
    <property type="entry name" value="Nucleoside Triphosphate Pyrophosphohydrolase"/>
    <property type="match status" value="1"/>
</dbReference>
<evidence type="ECO:0000256" key="10">
    <source>
        <dbReference type="ARBA" id="ARBA00035861"/>
    </source>
</evidence>
<dbReference type="InterPro" id="IPR000086">
    <property type="entry name" value="NUDIX_hydrolase_dom"/>
</dbReference>
<dbReference type="NCBIfam" id="TIGR00586">
    <property type="entry name" value="mutt"/>
    <property type="match status" value="1"/>
</dbReference>
<dbReference type="GO" id="GO:0046872">
    <property type="term" value="F:metal ion binding"/>
    <property type="evidence" value="ECO:0007669"/>
    <property type="project" value="UniProtKB-KW"/>
</dbReference>
<evidence type="ECO:0000256" key="12">
    <source>
        <dbReference type="ARBA" id="ARBA00038905"/>
    </source>
</evidence>
<dbReference type="GO" id="GO:0044716">
    <property type="term" value="F:8-oxo-GDP phosphatase activity"/>
    <property type="evidence" value="ECO:0007669"/>
    <property type="project" value="TreeGrafter"/>
</dbReference>
<evidence type="ECO:0000256" key="7">
    <source>
        <dbReference type="ARBA" id="ARBA00022801"/>
    </source>
</evidence>
<comment type="similarity">
    <text evidence="2">Belongs to the Nudix hydrolase family.</text>
</comment>
<accession>A0A0S2T9I2</accession>
<dbReference type="PROSITE" id="PS51462">
    <property type="entry name" value="NUDIX"/>
    <property type="match status" value="1"/>
</dbReference>
<keyword evidence="21" id="KW-1185">Reference proteome</keyword>
<evidence type="ECO:0000256" key="4">
    <source>
        <dbReference type="ARBA" id="ARBA00022705"/>
    </source>
</evidence>
<dbReference type="InterPro" id="IPR022998">
    <property type="entry name" value="ThiamineP_synth_TenI"/>
</dbReference>
<dbReference type="GO" id="GO:0008413">
    <property type="term" value="F:8-oxo-7,8-dihydroguanosine triphosphate pyrophosphatase activity"/>
    <property type="evidence" value="ECO:0007669"/>
    <property type="project" value="InterPro"/>
</dbReference>
<evidence type="ECO:0000256" key="11">
    <source>
        <dbReference type="ARBA" id="ARBA00036904"/>
    </source>
</evidence>
<dbReference type="Pfam" id="PF14815">
    <property type="entry name" value="NUDIX_4"/>
    <property type="match status" value="1"/>
</dbReference>
<keyword evidence="8 18" id="KW-0460">Magnesium</keyword>
<sequence>MDYIHVAAALICNDQGQVLIAKRPAHKHQGGLWEFPGGKVEAGEDVLAALTRELDEEVGIQVGRARPLIRVKHAYPDRSVLLDVWRVDGFRGTPHGREGQPLAWCHVDELSRWDFPAANRPIIAAAQLPDCYLITPEPDAVDAFLAQLQQALAQGIRLLQLRAKGLAAEAYKALAQQVVPLCHAHGARVLLNGEPDWVAEVGADGIQLSSGRLHSLSQRPLDKSLLVAASCHSREELHKALQLEADFALLSPIKWTQSHPDTEPLGWDEMRRLVDEMPIPVYALGGVSRDDLAQAFAAGGQGIAAIRSLWPAG</sequence>
<dbReference type="PANTHER" id="PTHR47707:SF1">
    <property type="entry name" value="NUDIX HYDROLASE FAMILY PROTEIN"/>
    <property type="match status" value="1"/>
</dbReference>
<dbReference type="InterPro" id="IPR003561">
    <property type="entry name" value="Mutator_MutT"/>
</dbReference>
<evidence type="ECO:0000313" key="21">
    <source>
        <dbReference type="Proteomes" id="UP000055136"/>
    </source>
</evidence>
<dbReference type="InterPro" id="IPR015797">
    <property type="entry name" value="NUDIX_hydrolase-like_dom_sf"/>
</dbReference>
<keyword evidence="4" id="KW-0235">DNA replication</keyword>
<dbReference type="InterPro" id="IPR020476">
    <property type="entry name" value="Nudix_hydrolase"/>
</dbReference>
<keyword evidence="3" id="KW-0515">Mutator protein</keyword>
<feature type="domain" description="Nudix hydrolase" evidence="19">
    <location>
        <begin position="2"/>
        <end position="129"/>
    </location>
</feature>
<evidence type="ECO:0000256" key="5">
    <source>
        <dbReference type="ARBA" id="ARBA00022723"/>
    </source>
</evidence>
<protein>
    <recommendedName>
        <fullName evidence="13">8-oxo-dGTP diphosphatase</fullName>
        <ecNumber evidence="12">3.6.1.55</ecNumber>
    </recommendedName>
    <alternativeName>
        <fullName evidence="16">7,8-dihydro-8-oxoguanine-triphosphatase</fullName>
    </alternativeName>
    <alternativeName>
        <fullName evidence="15">Mutator protein MutT</fullName>
    </alternativeName>
    <alternativeName>
        <fullName evidence="14">dGTP pyrophosphohydrolase</fullName>
    </alternativeName>
</protein>
<proteinExistence type="inferred from homology"/>
<evidence type="ECO:0000256" key="16">
    <source>
        <dbReference type="ARBA" id="ARBA00042798"/>
    </source>
</evidence>
<dbReference type="Proteomes" id="UP000055136">
    <property type="component" value="Chromosome"/>
</dbReference>
<comment type="catalytic activity">
    <reaction evidence="11">
        <text>8-oxo-GTP + H2O = 8-oxo-GMP + diphosphate + H(+)</text>
        <dbReference type="Rhea" id="RHEA:67616"/>
        <dbReference type="ChEBI" id="CHEBI:15377"/>
        <dbReference type="ChEBI" id="CHEBI:15378"/>
        <dbReference type="ChEBI" id="CHEBI:33019"/>
        <dbReference type="ChEBI" id="CHEBI:143553"/>
        <dbReference type="ChEBI" id="CHEBI:145694"/>
    </reaction>
</comment>
<evidence type="ECO:0000256" key="1">
    <source>
        <dbReference type="ARBA" id="ARBA00001946"/>
    </source>
</evidence>
<dbReference type="SUPFAM" id="SSF55811">
    <property type="entry name" value="Nudix"/>
    <property type="match status" value="1"/>
</dbReference>
<dbReference type="Pfam" id="PF02581">
    <property type="entry name" value="TMP-TENI"/>
    <property type="match status" value="1"/>
</dbReference>
<evidence type="ECO:0000256" key="14">
    <source>
        <dbReference type="ARBA" id="ARBA00041592"/>
    </source>
</evidence>
<dbReference type="KEGG" id="tee:Tel_00680"/>
<dbReference type="InterPro" id="IPR036206">
    <property type="entry name" value="ThiamineP_synth_sf"/>
</dbReference>
<evidence type="ECO:0000256" key="8">
    <source>
        <dbReference type="ARBA" id="ARBA00022842"/>
    </source>
</evidence>
<dbReference type="CDD" id="cd00564">
    <property type="entry name" value="TMP_TenI"/>
    <property type="match status" value="1"/>
</dbReference>
<evidence type="ECO:0000256" key="3">
    <source>
        <dbReference type="ARBA" id="ARBA00022457"/>
    </source>
</evidence>
<dbReference type="STRING" id="1748243.Tel_00680"/>
<evidence type="ECO:0000256" key="6">
    <source>
        <dbReference type="ARBA" id="ARBA00022763"/>
    </source>
</evidence>
<comment type="catalytic activity">
    <reaction evidence="10">
        <text>8-oxo-dGTP + H2O = 8-oxo-dGMP + diphosphate + H(+)</text>
        <dbReference type="Rhea" id="RHEA:31575"/>
        <dbReference type="ChEBI" id="CHEBI:15377"/>
        <dbReference type="ChEBI" id="CHEBI:15378"/>
        <dbReference type="ChEBI" id="CHEBI:33019"/>
        <dbReference type="ChEBI" id="CHEBI:63224"/>
        <dbReference type="ChEBI" id="CHEBI:77896"/>
        <dbReference type="EC" id="3.6.1.55"/>
    </reaction>
</comment>
<keyword evidence="7" id="KW-0378">Hydrolase</keyword>
<dbReference type="EMBL" id="CP013099">
    <property type="protein sequence ID" value="ALP51772.1"/>
    <property type="molecule type" value="Genomic_DNA"/>
</dbReference>
<feature type="binding site" evidence="17">
    <location>
        <position position="28"/>
    </location>
    <ligand>
        <name>8-oxo-dGTP</name>
        <dbReference type="ChEBI" id="CHEBI:77896"/>
    </ligand>
</feature>
<dbReference type="SUPFAM" id="SSF51391">
    <property type="entry name" value="Thiamin phosphate synthase"/>
    <property type="match status" value="1"/>
</dbReference>